<dbReference type="AlphaFoldDB" id="M6YC91"/>
<sequence length="62" mass="7028">MNGARGFPYVSFPFSKRKRILTTRPKTLRSYLKKSLLNSKIDLWNLLSKDNPDGNIGTEGGE</sequence>
<proteinExistence type="predicted"/>
<comment type="caution">
    <text evidence="1">The sequence shown here is derived from an EMBL/GenBank/DDBJ whole genome shotgun (WGS) entry which is preliminary data.</text>
</comment>
<evidence type="ECO:0000313" key="2">
    <source>
        <dbReference type="Proteomes" id="UP000012138"/>
    </source>
</evidence>
<evidence type="ECO:0000313" key="1">
    <source>
        <dbReference type="EMBL" id="EMO87269.1"/>
    </source>
</evidence>
<gene>
    <name evidence="1" type="ORF">LEP1GSC024_0282</name>
</gene>
<reference evidence="1 2" key="1">
    <citation type="submission" date="2013-01" db="EMBL/GenBank/DDBJ databases">
        <authorList>
            <person name="Harkins D.M."/>
            <person name="Durkin A.S."/>
            <person name="Brinkac L.M."/>
            <person name="Haft D.H."/>
            <person name="Selengut J.D."/>
            <person name="Sanka R."/>
            <person name="DePew J."/>
            <person name="Purushe J."/>
            <person name="Whelen A.C."/>
            <person name="Vinetz J.M."/>
            <person name="Sutton G.G."/>
            <person name="Nierman W.C."/>
            <person name="Fouts D.E."/>
        </authorList>
    </citation>
    <scope>NUCLEOTIDE SEQUENCE [LARGE SCALE GENOMIC DNA]</scope>
    <source>
        <strain evidence="1 2">2001034031</strain>
    </source>
</reference>
<accession>M6YC91</accession>
<protein>
    <submittedName>
        <fullName evidence="1">Uncharacterized protein</fullName>
    </submittedName>
</protein>
<organism evidence="1 2">
    <name type="scientific">Leptospira noguchii str. 2001034031</name>
    <dbReference type="NCBI Taxonomy" id="1193053"/>
    <lineage>
        <taxon>Bacteria</taxon>
        <taxon>Pseudomonadati</taxon>
        <taxon>Spirochaetota</taxon>
        <taxon>Spirochaetia</taxon>
        <taxon>Leptospirales</taxon>
        <taxon>Leptospiraceae</taxon>
        <taxon>Leptospira</taxon>
    </lineage>
</organism>
<dbReference type="Proteomes" id="UP000012138">
    <property type="component" value="Unassembled WGS sequence"/>
</dbReference>
<name>M6YC91_9LEPT</name>
<dbReference type="EMBL" id="AKXB02000156">
    <property type="protein sequence ID" value="EMO87269.1"/>
    <property type="molecule type" value="Genomic_DNA"/>
</dbReference>